<dbReference type="EMBL" id="JADIKI010000023">
    <property type="protein sequence ID" value="MFK2856844.1"/>
    <property type="molecule type" value="Genomic_DNA"/>
</dbReference>
<feature type="transmembrane region" description="Helical" evidence="6">
    <location>
        <begin position="318"/>
        <end position="337"/>
    </location>
</feature>
<dbReference type="PROSITE" id="PS50850">
    <property type="entry name" value="MFS"/>
    <property type="match status" value="1"/>
</dbReference>
<dbReference type="Proteomes" id="UP001620409">
    <property type="component" value="Unassembled WGS sequence"/>
</dbReference>
<evidence type="ECO:0000259" key="7">
    <source>
        <dbReference type="PROSITE" id="PS50850"/>
    </source>
</evidence>
<dbReference type="Pfam" id="PF07690">
    <property type="entry name" value="MFS_1"/>
    <property type="match status" value="1"/>
</dbReference>
<reference evidence="8 9" key="1">
    <citation type="submission" date="2020-10" db="EMBL/GenBank/DDBJ databases">
        <title>Phylogeny of dyella-like bacteria.</title>
        <authorList>
            <person name="Fu J."/>
        </authorList>
    </citation>
    <scope>NUCLEOTIDE SEQUENCE [LARGE SCALE GENOMIC DNA]</scope>
    <source>
        <strain evidence="8 9">DHG40</strain>
    </source>
</reference>
<feature type="transmembrane region" description="Helical" evidence="6">
    <location>
        <begin position="349"/>
        <end position="364"/>
    </location>
</feature>
<dbReference type="CDD" id="cd17388">
    <property type="entry name" value="MFS_TetA"/>
    <property type="match status" value="1"/>
</dbReference>
<feature type="transmembrane region" description="Helical" evidence="6">
    <location>
        <begin position="172"/>
        <end position="189"/>
    </location>
</feature>
<feature type="transmembrane region" description="Helical" evidence="6">
    <location>
        <begin position="370"/>
        <end position="388"/>
    </location>
</feature>
<feature type="transmembrane region" description="Helical" evidence="6">
    <location>
        <begin position="106"/>
        <end position="130"/>
    </location>
</feature>
<feature type="transmembrane region" description="Helical" evidence="6">
    <location>
        <begin position="142"/>
        <end position="166"/>
    </location>
</feature>
<dbReference type="Gene3D" id="1.20.1250.20">
    <property type="entry name" value="MFS general substrate transporter like domains"/>
    <property type="match status" value="1"/>
</dbReference>
<evidence type="ECO:0000256" key="3">
    <source>
        <dbReference type="ARBA" id="ARBA00022692"/>
    </source>
</evidence>
<dbReference type="PRINTS" id="PR01035">
    <property type="entry name" value="TCRTETA"/>
</dbReference>
<feature type="transmembrane region" description="Helical" evidence="6">
    <location>
        <begin position="439"/>
        <end position="464"/>
    </location>
</feature>
<protein>
    <submittedName>
        <fullName evidence="8">TCR/Tet family MFS transporter</fullName>
    </submittedName>
</protein>
<feature type="transmembrane region" description="Helical" evidence="6">
    <location>
        <begin position="229"/>
        <end position="249"/>
    </location>
</feature>
<evidence type="ECO:0000256" key="5">
    <source>
        <dbReference type="ARBA" id="ARBA00023136"/>
    </source>
</evidence>
<feature type="transmembrane region" description="Helical" evidence="6">
    <location>
        <begin position="70"/>
        <end position="94"/>
    </location>
</feature>
<evidence type="ECO:0000313" key="9">
    <source>
        <dbReference type="Proteomes" id="UP001620409"/>
    </source>
</evidence>
<proteinExistence type="predicted"/>
<keyword evidence="3 6" id="KW-0812">Transmembrane</keyword>
<feature type="transmembrane region" description="Helical" evidence="6">
    <location>
        <begin position="201"/>
        <end position="223"/>
    </location>
</feature>
<keyword evidence="4 6" id="KW-1133">Transmembrane helix</keyword>
<dbReference type="InterPro" id="IPR020846">
    <property type="entry name" value="MFS_dom"/>
</dbReference>
<feature type="domain" description="Major facilitator superfamily (MFS) profile" evidence="7">
    <location>
        <begin position="72"/>
        <end position="468"/>
    </location>
</feature>
<dbReference type="PANTHER" id="PTHR23504">
    <property type="entry name" value="MAJOR FACILITATOR SUPERFAMILY DOMAIN-CONTAINING PROTEIN 10"/>
    <property type="match status" value="1"/>
</dbReference>
<dbReference type="InterPro" id="IPR001958">
    <property type="entry name" value="Tet-R_TetA/multi-R_MdtG-like"/>
</dbReference>
<dbReference type="InterPro" id="IPR011701">
    <property type="entry name" value="MFS"/>
</dbReference>
<dbReference type="InterPro" id="IPR036259">
    <property type="entry name" value="MFS_trans_sf"/>
</dbReference>
<evidence type="ECO:0000256" key="6">
    <source>
        <dbReference type="SAM" id="Phobius"/>
    </source>
</evidence>
<keyword evidence="9" id="KW-1185">Reference proteome</keyword>
<evidence type="ECO:0000256" key="2">
    <source>
        <dbReference type="ARBA" id="ARBA00022448"/>
    </source>
</evidence>
<comment type="subcellular location">
    <subcellularLocation>
        <location evidence="1">Membrane</location>
        <topology evidence="1">Multi-pass membrane protein</topology>
    </subcellularLocation>
</comment>
<gene>
    <name evidence="8" type="ORF">ISP18_19720</name>
</gene>
<keyword evidence="5 6" id="KW-0472">Membrane</keyword>
<organism evidence="8 9">
    <name type="scientific">Dyella humi</name>
    <dbReference type="NCBI Taxonomy" id="1770547"/>
    <lineage>
        <taxon>Bacteria</taxon>
        <taxon>Pseudomonadati</taxon>
        <taxon>Pseudomonadota</taxon>
        <taxon>Gammaproteobacteria</taxon>
        <taxon>Lysobacterales</taxon>
        <taxon>Rhodanobacteraceae</taxon>
        <taxon>Dyella</taxon>
    </lineage>
</organism>
<comment type="caution">
    <text evidence="8">The sequence shown here is derived from an EMBL/GenBank/DDBJ whole genome shotgun (WGS) entry which is preliminary data.</text>
</comment>
<evidence type="ECO:0000313" key="8">
    <source>
        <dbReference type="EMBL" id="MFK2856844.1"/>
    </source>
</evidence>
<feature type="transmembrane region" description="Helical" evidence="6">
    <location>
        <begin position="409"/>
        <end position="433"/>
    </location>
</feature>
<accession>A0ABW8IQ56</accession>
<dbReference type="PANTHER" id="PTHR23504:SF15">
    <property type="entry name" value="MAJOR FACILITATOR SUPERFAMILY (MFS) PROFILE DOMAIN-CONTAINING PROTEIN"/>
    <property type="match status" value="1"/>
</dbReference>
<sequence length="506" mass="54474">MFDVSFCYDGGGVVTYARQSTETKAATFSAHHRPCQATPHRLSLRLWPCLVAPRAPRMDTAPTVPSSRQAAAFAFIFVTVMLDMLAFGIIIPVLPHLIVELSGGSIAQAAVWSSAFGTVYMLMQFVFSPVQGALSDRFGRRTVILISSFGLGIDFIVMAIAPLVWLLFVGRVVSGICAASFSTANAYIADIVPKEKRTAAYGMLGAAFAIGFVVGPALGGFLGHFSIRLPFWVAAVLSLINFCYGFFVLPESLSPERRAKRFEWRHANPFGALVLLRRYPQVFALATVYFLINLAQFSLNATYVLYTDYRYGWGSQAVGYTLALVGLCSGIVQAVLVRRLMPKLGERRLIMIGLPLCVVGYLVFGLSSVAWVFLLGIPFLCLGGLAGPPAQTLMTQQVDPHEQGRLQGALSSLASLAGIFGPAVFANLFALFISDHAPMHLPGIAFVLAALLLVVATGIASYAIRHVHTVPSTDAHPAASLHGELSPVADVIGHEPLPHRHPESSP</sequence>
<dbReference type="SUPFAM" id="SSF103473">
    <property type="entry name" value="MFS general substrate transporter"/>
    <property type="match status" value="1"/>
</dbReference>
<evidence type="ECO:0000256" key="1">
    <source>
        <dbReference type="ARBA" id="ARBA00004141"/>
    </source>
</evidence>
<feature type="transmembrane region" description="Helical" evidence="6">
    <location>
        <begin position="282"/>
        <end position="306"/>
    </location>
</feature>
<keyword evidence="2" id="KW-0813">Transport</keyword>
<evidence type="ECO:0000256" key="4">
    <source>
        <dbReference type="ARBA" id="ARBA00022989"/>
    </source>
</evidence>
<name>A0ABW8IQ56_9GAMM</name>